<dbReference type="GO" id="GO:0004674">
    <property type="term" value="F:protein serine/threonine kinase activity"/>
    <property type="evidence" value="ECO:0007669"/>
    <property type="project" value="UniProtKB-KW"/>
</dbReference>
<feature type="domain" description="Alpha-type protein kinase" evidence="5">
    <location>
        <begin position="541"/>
        <end position="774"/>
    </location>
</feature>
<dbReference type="EMBL" id="MU155254">
    <property type="protein sequence ID" value="KAF9477655.1"/>
    <property type="molecule type" value="Genomic_DNA"/>
</dbReference>
<name>A0A9P6CYN2_9AGAR</name>
<accession>A0A9P6CYN2</accession>
<keyword evidence="3" id="KW-0418">Kinase</keyword>
<keyword evidence="2" id="KW-0808">Transferase</keyword>
<keyword evidence="7" id="KW-1185">Reference proteome</keyword>
<feature type="compositionally biased region" description="Polar residues" evidence="4">
    <location>
        <begin position="175"/>
        <end position="197"/>
    </location>
</feature>
<dbReference type="Proteomes" id="UP000807469">
    <property type="component" value="Unassembled WGS sequence"/>
</dbReference>
<evidence type="ECO:0000256" key="4">
    <source>
        <dbReference type="SAM" id="MobiDB-lite"/>
    </source>
</evidence>
<comment type="caution">
    <text evidence="6">The sequence shown here is derived from an EMBL/GenBank/DDBJ whole genome shotgun (WGS) entry which is preliminary data.</text>
</comment>
<feature type="region of interest" description="Disordered" evidence="4">
    <location>
        <begin position="487"/>
        <end position="521"/>
    </location>
</feature>
<dbReference type="PROSITE" id="PS51158">
    <property type="entry name" value="ALPHA_KINASE"/>
    <property type="match status" value="1"/>
</dbReference>
<organism evidence="6 7">
    <name type="scientific">Pholiota conissans</name>
    <dbReference type="NCBI Taxonomy" id="109636"/>
    <lineage>
        <taxon>Eukaryota</taxon>
        <taxon>Fungi</taxon>
        <taxon>Dikarya</taxon>
        <taxon>Basidiomycota</taxon>
        <taxon>Agaricomycotina</taxon>
        <taxon>Agaricomycetes</taxon>
        <taxon>Agaricomycetidae</taxon>
        <taxon>Agaricales</taxon>
        <taxon>Agaricineae</taxon>
        <taxon>Strophariaceae</taxon>
        <taxon>Pholiota</taxon>
    </lineage>
</organism>
<evidence type="ECO:0000259" key="5">
    <source>
        <dbReference type="PROSITE" id="PS51158"/>
    </source>
</evidence>
<evidence type="ECO:0000313" key="6">
    <source>
        <dbReference type="EMBL" id="KAF9477655.1"/>
    </source>
</evidence>
<reference evidence="6" key="1">
    <citation type="submission" date="2020-11" db="EMBL/GenBank/DDBJ databases">
        <authorList>
            <consortium name="DOE Joint Genome Institute"/>
            <person name="Ahrendt S."/>
            <person name="Riley R."/>
            <person name="Andreopoulos W."/>
            <person name="Labutti K."/>
            <person name="Pangilinan J."/>
            <person name="Ruiz-Duenas F.J."/>
            <person name="Barrasa J.M."/>
            <person name="Sanchez-Garcia M."/>
            <person name="Camarero S."/>
            <person name="Miyauchi S."/>
            <person name="Serrano A."/>
            <person name="Linde D."/>
            <person name="Babiker R."/>
            <person name="Drula E."/>
            <person name="Ayuso-Fernandez I."/>
            <person name="Pacheco R."/>
            <person name="Padilla G."/>
            <person name="Ferreira P."/>
            <person name="Barriuso J."/>
            <person name="Kellner H."/>
            <person name="Castanera R."/>
            <person name="Alfaro M."/>
            <person name="Ramirez L."/>
            <person name="Pisabarro A.G."/>
            <person name="Kuo A."/>
            <person name="Tritt A."/>
            <person name="Lipzen A."/>
            <person name="He G."/>
            <person name="Yan M."/>
            <person name="Ng V."/>
            <person name="Cullen D."/>
            <person name="Martin F."/>
            <person name="Rosso M.-N."/>
            <person name="Henrissat B."/>
            <person name="Hibbett D."/>
            <person name="Martinez A.T."/>
            <person name="Grigoriev I.V."/>
        </authorList>
    </citation>
    <scope>NUCLEOTIDE SEQUENCE</scope>
    <source>
        <strain evidence="6">CIRM-BRFM 674</strain>
    </source>
</reference>
<feature type="compositionally biased region" description="Low complexity" evidence="4">
    <location>
        <begin position="162"/>
        <end position="174"/>
    </location>
</feature>
<dbReference type="Gene3D" id="3.20.200.10">
    <property type="entry name" value="MHCK/EF2 kinase"/>
    <property type="match status" value="1"/>
</dbReference>
<dbReference type="Pfam" id="PF02816">
    <property type="entry name" value="Alpha_kinase"/>
    <property type="match status" value="1"/>
</dbReference>
<dbReference type="SUPFAM" id="SSF56112">
    <property type="entry name" value="Protein kinase-like (PK-like)"/>
    <property type="match status" value="1"/>
</dbReference>
<evidence type="ECO:0000256" key="2">
    <source>
        <dbReference type="ARBA" id="ARBA00022679"/>
    </source>
</evidence>
<dbReference type="InterPro" id="IPR004166">
    <property type="entry name" value="a-kinase_dom"/>
</dbReference>
<dbReference type="GO" id="GO:0005524">
    <property type="term" value="F:ATP binding"/>
    <property type="evidence" value="ECO:0007669"/>
    <property type="project" value="InterPro"/>
</dbReference>
<dbReference type="OrthoDB" id="3053599at2759"/>
<evidence type="ECO:0000256" key="3">
    <source>
        <dbReference type="ARBA" id="ARBA00022777"/>
    </source>
</evidence>
<feature type="region of interest" description="Disordered" evidence="4">
    <location>
        <begin position="157"/>
        <end position="197"/>
    </location>
</feature>
<gene>
    <name evidence="6" type="ORF">BDN70DRAFT_896345</name>
</gene>
<evidence type="ECO:0000256" key="1">
    <source>
        <dbReference type="ARBA" id="ARBA00022527"/>
    </source>
</evidence>
<proteinExistence type="predicted"/>
<dbReference type="AlphaFoldDB" id="A0A9P6CYN2"/>
<feature type="compositionally biased region" description="Low complexity" evidence="4">
    <location>
        <begin position="494"/>
        <end position="504"/>
    </location>
</feature>
<dbReference type="InterPro" id="IPR011009">
    <property type="entry name" value="Kinase-like_dom_sf"/>
</dbReference>
<keyword evidence="1" id="KW-0723">Serine/threonine-protein kinase</keyword>
<evidence type="ECO:0000313" key="7">
    <source>
        <dbReference type="Proteomes" id="UP000807469"/>
    </source>
</evidence>
<protein>
    <recommendedName>
        <fullName evidence="5">Alpha-type protein kinase domain-containing protein</fullName>
    </recommendedName>
</protein>
<sequence>MTNSIFPQPNINPRPQNQASTCPQCFSHVLSPLKCAGASVLKIENYGRWCQTCVNCQHTIWHSPETLPSQIPPDVQARFIYRAQHGLDDKIYCQEPGCALKAAGNSPRRAAKQCERVPFRCKTCCLKSGGCKVHATAPAEAFAPVAVDPAIPPFAQPLFPEATPTSSATASSQSVPHTAASSQVQPRTTAASSQAQPRTTFARNLAGGYAQGWQAAQLQRHAANVQRQLIEEATHNLRNTVTVVIWTKAGFPPKLINIITPTPGFVIPSMIPIIANLFQGAPTIAFFRSRPCVEWVTQELELPILASQDYRLLIRDDGLTDEDCMNLSSHMEQHLSEIPHIRSVGSDSIRHSNKPPASTEAELTATSLGHTVAAPLLSVQPAPTSRSSTFPLEAAKDMLVRFRKLRAGMDGVKKSEAATKLLAMFTQCFPGCKFNKSTFYREQGVYTRALEIESKEHLIEKYGRLVGERGSWKNFRDDVNRINAKATKSAQVHTSTPITVPTTTGARSPSPPSSPMSISSEMDTLTSNVPDYSIHTISLDTYIVVDGQLTTARDCPDMDMLFDEHPYTQGHRKQIFVMQGPSPMDPLERIYACKSFDFLGGTWYKPAYSAEVGIWVEGARTSKAHLFNGTFQSELAAHGMGSPNFPSFEVVPTFLLTFRDCDRTSRLVQPWVNGEYFHSVQSEEEYPELCDLLSAFSHFCYTFSQHTSAIVEFQGFIDKNDKILRIFDSLVHVIPSEDHTTESYHRNLGVRGVEGFRMTHVCGKACHALGYSPL</sequence>